<organism evidence="1 2">
    <name type="scientific">Oleoguttula mirabilis</name>
    <dbReference type="NCBI Taxonomy" id="1507867"/>
    <lineage>
        <taxon>Eukaryota</taxon>
        <taxon>Fungi</taxon>
        <taxon>Dikarya</taxon>
        <taxon>Ascomycota</taxon>
        <taxon>Pezizomycotina</taxon>
        <taxon>Dothideomycetes</taxon>
        <taxon>Dothideomycetidae</taxon>
        <taxon>Mycosphaerellales</taxon>
        <taxon>Teratosphaeriaceae</taxon>
        <taxon>Oleoguttula</taxon>
    </lineage>
</organism>
<gene>
    <name evidence="1" type="ORF">LTR36_002398</name>
</gene>
<name>A0AAV9JK62_9PEZI</name>
<dbReference type="Proteomes" id="UP001324427">
    <property type="component" value="Unassembled WGS sequence"/>
</dbReference>
<reference evidence="1 2" key="1">
    <citation type="submission" date="2021-11" db="EMBL/GenBank/DDBJ databases">
        <title>Black yeast isolated from Biological Soil Crust.</title>
        <authorList>
            <person name="Kurbessoian T."/>
        </authorList>
    </citation>
    <scope>NUCLEOTIDE SEQUENCE [LARGE SCALE GENOMIC DNA]</scope>
    <source>
        <strain evidence="1 2">CCFEE 5522</strain>
    </source>
</reference>
<accession>A0AAV9JK62</accession>
<evidence type="ECO:0000313" key="1">
    <source>
        <dbReference type="EMBL" id="KAK4545834.1"/>
    </source>
</evidence>
<proteinExistence type="predicted"/>
<protein>
    <submittedName>
        <fullName evidence="1">Uncharacterized protein</fullName>
    </submittedName>
</protein>
<sequence>MNTLAENLQTLELAAERTRLQYERRCVNHNTDPREAARSDAQMEYNKAKDQLYSLHREGRAISSQVNLMVYDERPRYCKLMLPHMDRKLRVCDDVLLAKLRVVVLTVTAPRGQRVSFWQRVVSVVTLVGAWVKVGVDKGVELAMRVLVRALRASHARIEARKE</sequence>
<keyword evidence="2" id="KW-1185">Reference proteome</keyword>
<dbReference type="EMBL" id="JAVFHQ010000017">
    <property type="protein sequence ID" value="KAK4545834.1"/>
    <property type="molecule type" value="Genomic_DNA"/>
</dbReference>
<evidence type="ECO:0000313" key="2">
    <source>
        <dbReference type="Proteomes" id="UP001324427"/>
    </source>
</evidence>
<comment type="caution">
    <text evidence="1">The sequence shown here is derived from an EMBL/GenBank/DDBJ whole genome shotgun (WGS) entry which is preliminary data.</text>
</comment>
<dbReference type="AlphaFoldDB" id="A0AAV9JK62"/>